<proteinExistence type="predicted"/>
<keyword evidence="3" id="KW-1185">Reference proteome</keyword>
<evidence type="ECO:0000259" key="1">
    <source>
        <dbReference type="Pfam" id="PF01965"/>
    </source>
</evidence>
<dbReference type="InterPro" id="IPR050325">
    <property type="entry name" value="Prot/Nucl_acid_deglycase"/>
</dbReference>
<evidence type="ECO:0000313" key="3">
    <source>
        <dbReference type="Proteomes" id="UP001141327"/>
    </source>
</evidence>
<gene>
    <name evidence="2" type="ORF">PAPYR_3707</name>
</gene>
<dbReference type="PANTHER" id="PTHR48094">
    <property type="entry name" value="PROTEIN/NUCLEIC ACID DEGLYCASE DJ-1-RELATED"/>
    <property type="match status" value="1"/>
</dbReference>
<dbReference type="InterPro" id="IPR006287">
    <property type="entry name" value="DJ-1"/>
</dbReference>
<dbReference type="Proteomes" id="UP001141327">
    <property type="component" value="Unassembled WGS sequence"/>
</dbReference>
<name>A0ABQ8UM94_9EUKA</name>
<evidence type="ECO:0000313" key="2">
    <source>
        <dbReference type="EMBL" id="KAJ4460299.1"/>
    </source>
</evidence>
<dbReference type="InterPro" id="IPR029062">
    <property type="entry name" value="Class_I_gatase-like"/>
</dbReference>
<accession>A0ABQ8UM94</accession>
<reference evidence="2" key="1">
    <citation type="journal article" date="2022" name="bioRxiv">
        <title>Genomics of Preaxostyla Flagellates Illuminates Evolutionary Transitions and the Path Towards Mitochondrial Loss.</title>
        <authorList>
            <person name="Novak L.V.F."/>
            <person name="Treitli S.C."/>
            <person name="Pyrih J."/>
            <person name="Halakuc P."/>
            <person name="Pipaliya S.V."/>
            <person name="Vacek V."/>
            <person name="Brzon O."/>
            <person name="Soukal P."/>
            <person name="Eme L."/>
            <person name="Dacks J.B."/>
            <person name="Karnkowska A."/>
            <person name="Elias M."/>
            <person name="Hampl V."/>
        </authorList>
    </citation>
    <scope>NUCLEOTIDE SEQUENCE</scope>
    <source>
        <strain evidence="2">RCP-MX</strain>
    </source>
</reference>
<feature type="domain" description="DJ-1/PfpI" evidence="1">
    <location>
        <begin position="3"/>
        <end position="167"/>
    </location>
</feature>
<organism evidence="2 3">
    <name type="scientific">Paratrimastix pyriformis</name>
    <dbReference type="NCBI Taxonomy" id="342808"/>
    <lineage>
        <taxon>Eukaryota</taxon>
        <taxon>Metamonada</taxon>
        <taxon>Preaxostyla</taxon>
        <taxon>Paratrimastigidae</taxon>
        <taxon>Paratrimastix</taxon>
    </lineage>
</organism>
<comment type="caution">
    <text evidence="2">The sequence shown here is derived from an EMBL/GenBank/DDBJ whole genome shotgun (WGS) entry which is preliminary data.</text>
</comment>
<dbReference type="NCBIfam" id="TIGR01383">
    <property type="entry name" value="not_thiJ"/>
    <property type="match status" value="1"/>
</dbReference>
<protein>
    <submittedName>
        <fullName evidence="2">DJ-1 family protein</fullName>
    </submittedName>
</protein>
<dbReference type="Pfam" id="PF01965">
    <property type="entry name" value="DJ-1_PfpI"/>
    <property type="match status" value="1"/>
</dbReference>
<dbReference type="Gene3D" id="3.40.50.880">
    <property type="match status" value="1"/>
</dbReference>
<dbReference type="PANTHER" id="PTHR48094:SF12">
    <property type="entry name" value="PARKINSON DISEASE PROTEIN 7 HOMOLOG"/>
    <property type="match status" value="1"/>
</dbReference>
<sequence>MVRALIPLQTDFEELEAIAIIDILRRANVSVTTVSLAADKLVTGSHHISIMADSTLDAWISEQGPSSYDAIILPGGPGTPRLAECAPLLDVLRTMNARGCILGAICAAPTVLSRAGILATKKATSYPRAREQVHCAQYQEDAVVVDGNCITSRAAGTAVAFGLALVEALVNEQEATRVADAILFHQ</sequence>
<dbReference type="InterPro" id="IPR002818">
    <property type="entry name" value="DJ-1/PfpI"/>
</dbReference>
<dbReference type="CDD" id="cd03135">
    <property type="entry name" value="GATase1_DJ-1"/>
    <property type="match status" value="1"/>
</dbReference>
<dbReference type="SUPFAM" id="SSF52317">
    <property type="entry name" value="Class I glutamine amidotransferase-like"/>
    <property type="match status" value="1"/>
</dbReference>
<dbReference type="EMBL" id="JAPMOS010000014">
    <property type="protein sequence ID" value="KAJ4460299.1"/>
    <property type="molecule type" value="Genomic_DNA"/>
</dbReference>